<dbReference type="InterPro" id="IPR012338">
    <property type="entry name" value="Beta-lactam/transpept-like"/>
</dbReference>
<dbReference type="RefSeq" id="WP_376978480.1">
    <property type="nucleotide sequence ID" value="NZ_JBHSDQ010000006.1"/>
</dbReference>
<feature type="region of interest" description="Disordered" evidence="3">
    <location>
        <begin position="1"/>
        <end position="26"/>
    </location>
</feature>
<comment type="similarity">
    <text evidence="1">Belongs to the peptidase S13 family.</text>
</comment>
<keyword evidence="6" id="KW-1185">Reference proteome</keyword>
<dbReference type="Gene3D" id="3.40.710.10">
    <property type="entry name" value="DD-peptidase/beta-lactamase superfamily"/>
    <property type="match status" value="2"/>
</dbReference>
<dbReference type="Gene3D" id="3.50.80.20">
    <property type="entry name" value="D-Ala-D-Ala carboxypeptidase C, peptidase S13"/>
    <property type="match status" value="1"/>
</dbReference>
<gene>
    <name evidence="5" type="primary">dacB</name>
    <name evidence="5" type="ORF">ACFO0G_14585</name>
</gene>
<keyword evidence="5" id="KW-0645">Protease</keyword>
<organism evidence="5 6">
    <name type="scientific">Arthrobacter sedimenti</name>
    <dbReference type="NCBI Taxonomy" id="2694931"/>
    <lineage>
        <taxon>Bacteria</taxon>
        <taxon>Bacillati</taxon>
        <taxon>Actinomycetota</taxon>
        <taxon>Actinomycetes</taxon>
        <taxon>Micrococcales</taxon>
        <taxon>Micrococcaceae</taxon>
        <taxon>Arthrobacter</taxon>
    </lineage>
</organism>
<evidence type="ECO:0000256" key="1">
    <source>
        <dbReference type="ARBA" id="ARBA00006096"/>
    </source>
</evidence>
<evidence type="ECO:0000256" key="2">
    <source>
        <dbReference type="ARBA" id="ARBA00022801"/>
    </source>
</evidence>
<dbReference type="Proteomes" id="UP001595778">
    <property type="component" value="Unassembled WGS sequence"/>
</dbReference>
<dbReference type="Pfam" id="PF02113">
    <property type="entry name" value="Peptidase_S13"/>
    <property type="match status" value="2"/>
</dbReference>
<evidence type="ECO:0000313" key="5">
    <source>
        <dbReference type="EMBL" id="MFC4397325.1"/>
    </source>
</evidence>
<dbReference type="InterPro" id="IPR000667">
    <property type="entry name" value="Peptidase_S13"/>
</dbReference>
<keyword evidence="5" id="KW-0121">Carboxypeptidase</keyword>
<keyword evidence="4" id="KW-1133">Transmembrane helix</keyword>
<reference evidence="6" key="1">
    <citation type="journal article" date="2019" name="Int. J. Syst. Evol. Microbiol.">
        <title>The Global Catalogue of Microorganisms (GCM) 10K type strain sequencing project: providing services to taxonomists for standard genome sequencing and annotation.</title>
        <authorList>
            <consortium name="The Broad Institute Genomics Platform"/>
            <consortium name="The Broad Institute Genome Sequencing Center for Infectious Disease"/>
            <person name="Wu L."/>
            <person name="Ma J."/>
        </authorList>
    </citation>
    <scope>NUCLEOTIDE SEQUENCE [LARGE SCALE GENOMIC DNA]</scope>
    <source>
        <strain evidence="6">PJ61</strain>
    </source>
</reference>
<protein>
    <submittedName>
        <fullName evidence="5">D-alanyl-D-alanine carboxypeptidase/D-alanyl-D-alanine-endopeptidase</fullName>
        <ecNumber evidence="5">3.4.16.4</ecNumber>
    </submittedName>
</protein>
<dbReference type="SUPFAM" id="SSF56601">
    <property type="entry name" value="beta-lactamase/transpeptidase-like"/>
    <property type="match status" value="1"/>
</dbReference>
<dbReference type="EMBL" id="JBHSDQ010000006">
    <property type="protein sequence ID" value="MFC4397325.1"/>
    <property type="molecule type" value="Genomic_DNA"/>
</dbReference>
<dbReference type="PANTHER" id="PTHR30023:SF0">
    <property type="entry name" value="PENICILLIN-SENSITIVE CARBOXYPEPTIDASE A"/>
    <property type="match status" value="1"/>
</dbReference>
<name>A0ABV8WN07_9MICC</name>
<sequence>MTKSTGGEPLRARRSSRRESPGQSPGKPWPLALAALILIVLAIPGVLLVAPGFRGPEAPAPVPAPPAWQQPPATLSAAQVLAPLQPSAPVPAQPAVTAQVDPVLKADGGGTFTGMVQDALTGQVLFDRGGADGRVPASNLKLLTALAALRTLGPDHRFTTKVIQGPAPGQVVLVGGGDVLLGVGESQPEQVMGHAGLATLAAATVQALQAAGTTREITVLVDDSLFTGPALNPNWQSGDVEAGEIAPLYPLALNSARFDPAVTTGPRPQDSALAATQEFAALLRAAGAGAGLTVAAGVERSPGASQANAALLAAADSATVAEQVNLMLQVSDNYLAETMGRMAAVATGRPGSNDGATAAVAAEAGAAGLSSDTMKLVDVCGLAMGNQVSARQFTDVVRAITTGADTRLRAVLDGFPVGGLSGTLYMRYGDATTSGGAGLVRAKTGTLNTVLALSGYVVDADGRLLVFSFLGNGLTPGAAGNKEALDRAATALAGCGCR</sequence>
<dbReference type="NCBIfam" id="TIGR00666">
    <property type="entry name" value="PBP4"/>
    <property type="match status" value="1"/>
</dbReference>
<keyword evidence="4" id="KW-0472">Membrane</keyword>
<evidence type="ECO:0000313" key="6">
    <source>
        <dbReference type="Proteomes" id="UP001595778"/>
    </source>
</evidence>
<accession>A0ABV8WN07</accession>
<dbReference type="PRINTS" id="PR00922">
    <property type="entry name" value="DADACBPTASE3"/>
</dbReference>
<feature type="transmembrane region" description="Helical" evidence="4">
    <location>
        <begin position="29"/>
        <end position="50"/>
    </location>
</feature>
<dbReference type="PANTHER" id="PTHR30023">
    <property type="entry name" value="D-ALANYL-D-ALANINE CARBOXYPEPTIDASE"/>
    <property type="match status" value="1"/>
</dbReference>
<dbReference type="EC" id="3.4.16.4" evidence="5"/>
<dbReference type="GO" id="GO:0009002">
    <property type="term" value="F:serine-type D-Ala-D-Ala carboxypeptidase activity"/>
    <property type="evidence" value="ECO:0007669"/>
    <property type="project" value="UniProtKB-EC"/>
</dbReference>
<keyword evidence="2 5" id="KW-0378">Hydrolase</keyword>
<keyword evidence="4" id="KW-0812">Transmembrane</keyword>
<evidence type="ECO:0000256" key="3">
    <source>
        <dbReference type="SAM" id="MobiDB-lite"/>
    </source>
</evidence>
<evidence type="ECO:0000256" key="4">
    <source>
        <dbReference type="SAM" id="Phobius"/>
    </source>
</evidence>
<proteinExistence type="inferred from homology"/>
<comment type="caution">
    <text evidence="5">The sequence shown here is derived from an EMBL/GenBank/DDBJ whole genome shotgun (WGS) entry which is preliminary data.</text>
</comment>